<feature type="transmembrane region" description="Helical" evidence="7">
    <location>
        <begin position="36"/>
        <end position="55"/>
    </location>
</feature>
<evidence type="ECO:0000256" key="4">
    <source>
        <dbReference type="ARBA" id="ARBA00022692"/>
    </source>
</evidence>
<feature type="transmembrane region" description="Helical" evidence="7">
    <location>
        <begin position="67"/>
        <end position="88"/>
    </location>
</feature>
<dbReference type="STRING" id="1462996.AWM70_20570"/>
<dbReference type="PANTHER" id="PTHR43266">
    <property type="entry name" value="MACROLIDE-EFFLUX PROTEIN"/>
    <property type="match status" value="1"/>
</dbReference>
<evidence type="ECO:0000256" key="2">
    <source>
        <dbReference type="ARBA" id="ARBA00022448"/>
    </source>
</evidence>
<dbReference type="EMBL" id="CP014167">
    <property type="protein sequence ID" value="ANS76677.1"/>
    <property type="molecule type" value="Genomic_DNA"/>
</dbReference>
<evidence type="ECO:0008006" key="10">
    <source>
        <dbReference type="Google" id="ProtNLM"/>
    </source>
</evidence>
<evidence type="ECO:0000256" key="7">
    <source>
        <dbReference type="SAM" id="Phobius"/>
    </source>
</evidence>
<evidence type="ECO:0000256" key="3">
    <source>
        <dbReference type="ARBA" id="ARBA00022475"/>
    </source>
</evidence>
<sequence length="202" mass="21108">MAWIGMFAFIGATVIQLIDFQFASLFREIDPASNYLMSYFIAAAGAGTAVMLLLGRFSSGTAYGWKLGGGYVLIGLSAAGLTFLRQAAMPVPVAVLMCGFLLGIGNGMFLITFNYALQKETPASMTGRIFGIQNTVLSAVLIAAPLLGGTLVQTLGARLTFTVAGCFLSAVGLAGIGWGHRFWSRSSSAASAASLVNLEERA</sequence>
<dbReference type="GO" id="GO:0005886">
    <property type="term" value="C:plasma membrane"/>
    <property type="evidence" value="ECO:0007669"/>
    <property type="project" value="UniProtKB-SubCell"/>
</dbReference>
<dbReference type="AlphaFoldDB" id="A0A1B1N5J5"/>
<feature type="transmembrane region" description="Helical" evidence="7">
    <location>
        <begin position="94"/>
        <end position="117"/>
    </location>
</feature>
<keyword evidence="3" id="KW-1003">Cell membrane</keyword>
<feature type="transmembrane region" description="Helical" evidence="7">
    <location>
        <begin position="159"/>
        <end position="178"/>
    </location>
</feature>
<evidence type="ECO:0000256" key="5">
    <source>
        <dbReference type="ARBA" id="ARBA00022989"/>
    </source>
</evidence>
<evidence type="ECO:0000313" key="8">
    <source>
        <dbReference type="EMBL" id="ANS76677.1"/>
    </source>
</evidence>
<organism evidence="8 9">
    <name type="scientific">Paenibacillus yonginensis</name>
    <dbReference type="NCBI Taxonomy" id="1462996"/>
    <lineage>
        <taxon>Bacteria</taxon>
        <taxon>Bacillati</taxon>
        <taxon>Bacillota</taxon>
        <taxon>Bacilli</taxon>
        <taxon>Bacillales</taxon>
        <taxon>Paenibacillaceae</taxon>
        <taxon>Paenibacillus</taxon>
    </lineage>
</organism>
<evidence type="ECO:0000256" key="1">
    <source>
        <dbReference type="ARBA" id="ARBA00004651"/>
    </source>
</evidence>
<dbReference type="RefSeq" id="WP_068699574.1">
    <property type="nucleotide sequence ID" value="NZ_CP014167.1"/>
</dbReference>
<evidence type="ECO:0000256" key="6">
    <source>
        <dbReference type="ARBA" id="ARBA00023136"/>
    </source>
</evidence>
<keyword evidence="6 7" id="KW-0472">Membrane</keyword>
<protein>
    <recommendedName>
        <fullName evidence="10">Major facilitator superfamily (MFS) profile domain-containing protein</fullName>
    </recommendedName>
</protein>
<dbReference type="KEGG" id="pyg:AWM70_20570"/>
<gene>
    <name evidence="8" type="ORF">AWM70_20570</name>
</gene>
<dbReference type="InterPro" id="IPR036259">
    <property type="entry name" value="MFS_trans_sf"/>
</dbReference>
<keyword evidence="2" id="KW-0813">Transport</keyword>
<feature type="transmembrane region" description="Helical" evidence="7">
    <location>
        <begin position="129"/>
        <end position="147"/>
    </location>
</feature>
<keyword evidence="4 7" id="KW-0812">Transmembrane</keyword>
<keyword evidence="5 7" id="KW-1133">Transmembrane helix</keyword>
<dbReference type="Gene3D" id="1.20.1250.20">
    <property type="entry name" value="MFS general substrate transporter like domains"/>
    <property type="match status" value="1"/>
</dbReference>
<reference evidence="8 9" key="1">
    <citation type="submission" date="2016-01" db="EMBL/GenBank/DDBJ databases">
        <title>Complete Genome Sequence of Paenibacillus yonginensis DCY84, a novel Plant Growth-Promoting Bacteria with Elicitation of Induced Systemic Resistance.</title>
        <authorList>
            <person name="Kim Y.J."/>
            <person name="Yang D.C."/>
            <person name="Sukweenadhi J."/>
        </authorList>
    </citation>
    <scope>NUCLEOTIDE SEQUENCE [LARGE SCALE GENOMIC DNA]</scope>
    <source>
        <strain evidence="8 9">DCY84</strain>
    </source>
</reference>
<accession>A0A1B1N5J5</accession>
<keyword evidence="9" id="KW-1185">Reference proteome</keyword>
<comment type="subcellular location">
    <subcellularLocation>
        <location evidence="1">Cell membrane</location>
        <topology evidence="1">Multi-pass membrane protein</topology>
    </subcellularLocation>
</comment>
<proteinExistence type="predicted"/>
<name>A0A1B1N5J5_9BACL</name>
<dbReference type="SUPFAM" id="SSF103473">
    <property type="entry name" value="MFS general substrate transporter"/>
    <property type="match status" value="1"/>
</dbReference>
<dbReference type="OrthoDB" id="9775268at2"/>
<dbReference type="PANTHER" id="PTHR43266:SF2">
    <property type="entry name" value="MAJOR FACILITATOR SUPERFAMILY (MFS) PROFILE DOMAIN-CONTAINING PROTEIN"/>
    <property type="match status" value="1"/>
</dbReference>
<dbReference type="Proteomes" id="UP000092573">
    <property type="component" value="Chromosome"/>
</dbReference>
<evidence type="ECO:0000313" key="9">
    <source>
        <dbReference type="Proteomes" id="UP000092573"/>
    </source>
</evidence>